<dbReference type="Gene3D" id="3.40.50.300">
    <property type="entry name" value="P-loop containing nucleotide triphosphate hydrolases"/>
    <property type="match status" value="2"/>
</dbReference>
<proteinExistence type="predicted"/>
<sequence length="1014" mass="115849">MKIHFEHLTFQEEATHAALSLFEGMETSPSGISFALSGEKGSLFQNELGFGNALPLDADTLYENLGKVQDKYSLEATTRDAFDASGLRFTIEMETGTGKTYVYLNTILSLHKTYGWSKFIIIVPSIAIKEGVLKTLEMTADHFREKFGTPLVKGSTYSLYQGSAPSALRHFATTNQLQILVINIQAFNKDNAVILRDDIDNLNGYRPIDFIRAANPILIIDEPQSVDNTETAKNAIAELNPLFQLRYSATPKTKHNPIFRLGPVEAFQRKLVKRIQIRSLEVTGTENAPYIKLESTQGKPGSSFTAKLTVNVQSKGKISKKTITVKKDDDLALKTENSHYESYVVDTISIEPGNEFLRFTNGTTLFVGKEIGSLDQVVQDERIKETIKAHLEKELQLKRMGVDAKVLTLFFLDRVSNYRIYNADGTTSLGKYGQVFEAAYEELTKQQVFRELQSPAVDSVHNGYFSGDKKKKGNTETIEWKDTKGDSAKDDDTYNLIMRDKEKLLDPKEPLRFIFSHSALREGWDNPNVFQICTLLETRSEFTKRQQIGRGLRLPVDAKGNRIQNETINQLSVIVNESYANFVSGLQKEYKEESGIEFGKISSHQFLELISGIVPESTNPKEKRKQAEGLFDVLKKLGYLNDKGSFTTKLEDAFLRPSDFVLEGDFVGREEVILEWLKGLNIQTFVKTKQEPTKIQKNEALWNHPEFWKLWDIIKQKTIYKFQFDSNSIKKEAIARIKEIQCEPMKVVTAVAQSTFGQGGISAKEIRDKETREVVSPFPLPDPLEYLQKETDLTRETLKQILKESNSLGEFIKNPQNYLERASQHIKEVIREIGIKNGLEYVPLPNTYWEQWNTTEPIFVTYKEVTSETVDTKLHGLYEKMETDSDTEKRFAQEQERSDTVQVFTKLPRRFTVPTPVGNYNPDWAIVLKEEHSGKENFLYFVKETKGYSTFEEIRSEEEKQKIKSAKKHFEVVFDSYKKRMLAENKKESELPNFEFRVVLGTGKSDNQFQDIES</sequence>
<gene>
    <name evidence="3" type="ORF">LEP1GSC202_0813</name>
</gene>
<dbReference type="Proteomes" id="UP000013996">
    <property type="component" value="Unassembled WGS sequence"/>
</dbReference>
<evidence type="ECO:0000313" key="4">
    <source>
        <dbReference type="Proteomes" id="UP000013996"/>
    </source>
</evidence>
<evidence type="ECO:0000259" key="2">
    <source>
        <dbReference type="Pfam" id="PF19778"/>
    </source>
</evidence>
<dbReference type="EMBL" id="AOGX02000015">
    <property type="protein sequence ID" value="EOQ90066.1"/>
    <property type="molecule type" value="Genomic_DNA"/>
</dbReference>
<feature type="domain" description="Type III restriction enzyme C-terminal endonuclease" evidence="2">
    <location>
        <begin position="876"/>
        <end position="973"/>
    </location>
</feature>
<dbReference type="RefSeq" id="WP_015677629.1">
    <property type="nucleotide sequence ID" value="NZ_AOGX02000015.1"/>
</dbReference>
<dbReference type="InterPro" id="IPR045572">
    <property type="entry name" value="RE_endonuc_C"/>
</dbReference>
<protein>
    <submittedName>
        <fullName evidence="3">Type III restriction enzyme, res subunit</fullName>
    </submittedName>
</protein>
<dbReference type="OrthoDB" id="9804145at2"/>
<dbReference type="GO" id="GO:0005524">
    <property type="term" value="F:ATP binding"/>
    <property type="evidence" value="ECO:0007669"/>
    <property type="project" value="InterPro"/>
</dbReference>
<name>A0A5E8HJR3_9LEPT</name>
<dbReference type="InterPro" id="IPR027417">
    <property type="entry name" value="P-loop_NTPase"/>
</dbReference>
<dbReference type="InterPro" id="IPR006935">
    <property type="entry name" value="Helicase/UvrB_N"/>
</dbReference>
<dbReference type="GO" id="GO:0003677">
    <property type="term" value="F:DNA binding"/>
    <property type="evidence" value="ECO:0007669"/>
    <property type="project" value="InterPro"/>
</dbReference>
<dbReference type="SUPFAM" id="SSF52540">
    <property type="entry name" value="P-loop containing nucleoside triphosphate hydrolases"/>
    <property type="match status" value="1"/>
</dbReference>
<comment type="caution">
    <text evidence="3">The sequence shown here is derived from an EMBL/GenBank/DDBJ whole genome shotgun (WGS) entry which is preliminary data.</text>
</comment>
<organism evidence="3 4">
    <name type="scientific">Leptospira yanagawae serovar Saopaulo str. Sao Paulo = ATCC 700523</name>
    <dbReference type="NCBI Taxonomy" id="1249483"/>
    <lineage>
        <taxon>Bacteria</taxon>
        <taxon>Pseudomonadati</taxon>
        <taxon>Spirochaetota</taxon>
        <taxon>Spirochaetia</taxon>
        <taxon>Leptospirales</taxon>
        <taxon>Leptospiraceae</taxon>
        <taxon>Leptospira</taxon>
    </lineage>
</organism>
<dbReference type="Pfam" id="PF04851">
    <property type="entry name" value="ResIII"/>
    <property type="match status" value="1"/>
</dbReference>
<dbReference type="STRING" id="1249483.LEP1GSC202_0813"/>
<feature type="domain" description="Helicase/UvrB N-terminal" evidence="1">
    <location>
        <begin position="81"/>
        <end position="252"/>
    </location>
</feature>
<evidence type="ECO:0000313" key="3">
    <source>
        <dbReference type="EMBL" id="EOQ90066.1"/>
    </source>
</evidence>
<dbReference type="GO" id="GO:0015668">
    <property type="term" value="F:type III site-specific deoxyribonuclease activity"/>
    <property type="evidence" value="ECO:0007669"/>
    <property type="project" value="InterPro"/>
</dbReference>
<dbReference type="AlphaFoldDB" id="A0A5E8HJR3"/>
<evidence type="ECO:0000259" key="1">
    <source>
        <dbReference type="Pfam" id="PF04851"/>
    </source>
</evidence>
<reference evidence="3 4" key="1">
    <citation type="submission" date="2013-04" db="EMBL/GenBank/DDBJ databases">
        <authorList>
            <person name="Harkins D.M."/>
            <person name="Durkin A.S."/>
            <person name="Brinkac L.M."/>
            <person name="Haft D.H."/>
            <person name="Selengut J.D."/>
            <person name="Sanka R."/>
            <person name="DePew J."/>
            <person name="Purushe J."/>
            <person name="Hartskeerl R.A."/>
            <person name="Ahmed A."/>
            <person name="van der Linden H."/>
            <person name="Goris M.G.A."/>
            <person name="Vinetz J.M."/>
            <person name="Sutton G.G."/>
            <person name="Nierman W.C."/>
            <person name="Fouts D.E."/>
        </authorList>
    </citation>
    <scope>NUCLEOTIDE SEQUENCE [LARGE SCALE GENOMIC DNA]</scope>
    <source>
        <strain evidence="3 4">Sao Paulo</strain>
    </source>
</reference>
<dbReference type="Pfam" id="PF19778">
    <property type="entry name" value="RE_endonuc"/>
    <property type="match status" value="1"/>
</dbReference>
<accession>A0A5E8HJR3</accession>